<evidence type="ECO:0000313" key="5">
    <source>
        <dbReference type="Proteomes" id="UP000490939"/>
    </source>
</evidence>
<organism evidence="3 5">
    <name type="scientific">Venturia inaequalis</name>
    <name type="common">Apple scab fungus</name>
    <dbReference type="NCBI Taxonomy" id="5025"/>
    <lineage>
        <taxon>Eukaryota</taxon>
        <taxon>Fungi</taxon>
        <taxon>Dikarya</taxon>
        <taxon>Ascomycota</taxon>
        <taxon>Pezizomycotina</taxon>
        <taxon>Dothideomycetes</taxon>
        <taxon>Pleosporomycetidae</taxon>
        <taxon>Venturiales</taxon>
        <taxon>Venturiaceae</taxon>
        <taxon>Venturia</taxon>
    </lineage>
</organism>
<dbReference type="EMBL" id="WNWR01000215">
    <property type="protein sequence ID" value="KAE9988330.1"/>
    <property type="molecule type" value="Genomic_DNA"/>
</dbReference>
<dbReference type="PANTHER" id="PTHR42085">
    <property type="entry name" value="F-BOX DOMAIN-CONTAINING PROTEIN"/>
    <property type="match status" value="1"/>
</dbReference>
<evidence type="ECO:0000259" key="1">
    <source>
        <dbReference type="Pfam" id="PF20150"/>
    </source>
</evidence>
<name>A0A8H3Z6W7_VENIN</name>
<reference evidence="3 5" key="1">
    <citation type="submission" date="2019-07" db="EMBL/GenBank/DDBJ databases">
        <title>Venturia inaequalis Genome Resource.</title>
        <authorList>
            <person name="Lichtner F.J."/>
        </authorList>
    </citation>
    <scope>NUCLEOTIDE SEQUENCE [LARGE SCALE GENOMIC DNA]</scope>
    <source>
        <strain evidence="2 4">120213</strain>
        <strain evidence="3 5">DMI_063113</strain>
    </source>
</reference>
<evidence type="ECO:0000313" key="4">
    <source>
        <dbReference type="Proteomes" id="UP000447873"/>
    </source>
</evidence>
<feature type="domain" description="2EXR" evidence="1">
    <location>
        <begin position="34"/>
        <end position="102"/>
    </location>
</feature>
<dbReference type="EMBL" id="WNWS01000551">
    <property type="protein sequence ID" value="KAE9965926.1"/>
    <property type="molecule type" value="Genomic_DNA"/>
</dbReference>
<comment type="caution">
    <text evidence="3">The sequence shown here is derived from an EMBL/GenBank/DDBJ whole genome shotgun (WGS) entry which is preliminary data.</text>
</comment>
<evidence type="ECO:0000313" key="3">
    <source>
        <dbReference type="EMBL" id="KAE9988330.1"/>
    </source>
</evidence>
<evidence type="ECO:0000313" key="2">
    <source>
        <dbReference type="EMBL" id="KAE9965926.1"/>
    </source>
</evidence>
<dbReference type="InterPro" id="IPR038883">
    <property type="entry name" value="AN11006-like"/>
</dbReference>
<dbReference type="InterPro" id="IPR045518">
    <property type="entry name" value="2EXR"/>
</dbReference>
<dbReference type="AlphaFoldDB" id="A0A8H3Z6W7"/>
<dbReference type="Pfam" id="PF20150">
    <property type="entry name" value="2EXR"/>
    <property type="match status" value="1"/>
</dbReference>
<dbReference type="Proteomes" id="UP000490939">
    <property type="component" value="Unassembled WGS sequence"/>
</dbReference>
<keyword evidence="5" id="KW-1185">Reference proteome</keyword>
<protein>
    <recommendedName>
        <fullName evidence="1">2EXR domain-containing protein</fullName>
    </recommendedName>
</protein>
<accession>A0A8H3Z6W7</accession>
<proteinExistence type="predicted"/>
<gene>
    <name evidence="3" type="ORF">EG327_003399</name>
    <name evidence="2" type="ORF">EG328_009303</name>
</gene>
<dbReference type="Proteomes" id="UP000447873">
    <property type="component" value="Unassembled WGS sequence"/>
</dbReference>
<dbReference type="PANTHER" id="PTHR42085:SF2">
    <property type="entry name" value="F-BOX DOMAIN-CONTAINING PROTEIN"/>
    <property type="match status" value="1"/>
</dbReference>
<sequence>MFEQVKQIEFYNKSMATRHSAGALKRPERGAPFPFLKLPAEVRNKIYVYAVKDSGPRAYISIWRHNPSRKAGSGPARLGEAQPAITKVCRQMRNEALPDYYAENVFEVSLNRVWGSYYAEKSEGYLVELLDGEMVVPRQMFWRAFVAGDTWELKYIRTIRIGCPFNLNVRIRKDNSGLEICGMVRRLKTIKNSAECTKAARQILEGLGGNVSGRALNGLHLLKIAAKVNTRRPQVLSAVKSSPAWVCCNCNLCQHWEDGDWELIPSHAHRGGSNGEGGFGLGVRRQAAGEPSQADLVARLMASDMEF</sequence>